<feature type="domain" description="Putative type VI secretion system Rhs element associated Vgr" evidence="3">
    <location>
        <begin position="515"/>
        <end position="622"/>
    </location>
</feature>
<dbReference type="EMBL" id="PYUC01000005">
    <property type="protein sequence ID" value="PTB20735.1"/>
    <property type="molecule type" value="Genomic_DNA"/>
</dbReference>
<feature type="region of interest" description="Disordered" evidence="1">
    <location>
        <begin position="815"/>
        <end position="836"/>
    </location>
</feature>
<dbReference type="SUPFAM" id="SSF69279">
    <property type="entry name" value="Phage tail proteins"/>
    <property type="match status" value="1"/>
</dbReference>
<dbReference type="Pfam" id="PF10106">
    <property type="entry name" value="DUF2345"/>
    <property type="match status" value="1"/>
</dbReference>
<dbReference type="Gene3D" id="4.10.220.110">
    <property type="match status" value="1"/>
</dbReference>
<comment type="caution">
    <text evidence="4">The sequence shown here is derived from an EMBL/GenBank/DDBJ whole genome shotgun (WGS) entry which is preliminary data.</text>
</comment>
<dbReference type="Gene3D" id="2.40.50.230">
    <property type="entry name" value="Gp5 N-terminal domain"/>
    <property type="match status" value="1"/>
</dbReference>
<dbReference type="AlphaFoldDB" id="A0A2T3XW62"/>
<dbReference type="Pfam" id="PF13296">
    <property type="entry name" value="T6SS_Vgr"/>
    <property type="match status" value="1"/>
</dbReference>
<dbReference type="Gene3D" id="3.55.50.10">
    <property type="entry name" value="Baseplate protein-like domains"/>
    <property type="match status" value="1"/>
</dbReference>
<organism evidence="4 5">
    <name type="scientific">Trinickia symbiotica</name>
    <dbReference type="NCBI Taxonomy" id="863227"/>
    <lineage>
        <taxon>Bacteria</taxon>
        <taxon>Pseudomonadati</taxon>
        <taxon>Pseudomonadota</taxon>
        <taxon>Betaproteobacteria</taxon>
        <taxon>Burkholderiales</taxon>
        <taxon>Burkholderiaceae</taxon>
        <taxon>Trinickia</taxon>
    </lineage>
</organism>
<dbReference type="Gene3D" id="2.30.110.50">
    <property type="match status" value="1"/>
</dbReference>
<evidence type="ECO:0000313" key="5">
    <source>
        <dbReference type="Proteomes" id="UP000240638"/>
    </source>
</evidence>
<accession>A0A2T3XW62</accession>
<dbReference type="InterPro" id="IPR037026">
    <property type="entry name" value="Vgr_OB-fold_dom_sf"/>
</dbReference>
<proteinExistence type="predicted"/>
<evidence type="ECO:0000313" key="4">
    <source>
        <dbReference type="EMBL" id="PTB20735.1"/>
    </source>
</evidence>
<reference evidence="4 5" key="1">
    <citation type="submission" date="2018-03" db="EMBL/GenBank/DDBJ databases">
        <title>Whole genome analyses suggest that Burkholderia sensu lato contains two further novel genera in the rhizoxinica-symbiotica group Mycetohabitans gen. nov., and Trinickia gen. nov.: implications for the evolution of diazotrophy and nodulation in the Burkholderiaceae.</title>
        <authorList>
            <person name="Estrada De Los Santos P."/>
            <person name="Palmer M."/>
            <person name="Chavez-Ramirez B."/>
            <person name="Steenkamp E.T."/>
            <person name="Hirsch A.M."/>
            <person name="Manyaka P."/>
            <person name="Maluk M."/>
            <person name="Lafos M."/>
            <person name="Crook M."/>
            <person name="Gross E."/>
            <person name="Simon M.F."/>
            <person name="Bueno Dos Reis Junior F."/>
            <person name="Poole P.S."/>
            <person name="Venter S.N."/>
            <person name="James E.K."/>
        </authorList>
    </citation>
    <scope>NUCLEOTIDE SEQUENCE [LARGE SCALE GENOMIC DNA]</scope>
    <source>
        <strain evidence="4 5">JPY-366</strain>
    </source>
</reference>
<evidence type="ECO:0000259" key="3">
    <source>
        <dbReference type="Pfam" id="PF13296"/>
    </source>
</evidence>
<protein>
    <submittedName>
        <fullName evidence="4">Type VI secretion system tip protein VgrG</fullName>
    </submittedName>
</protein>
<evidence type="ECO:0000256" key="1">
    <source>
        <dbReference type="SAM" id="MobiDB-lite"/>
    </source>
</evidence>
<name>A0A2T3XW62_9BURK</name>
<feature type="domain" description="DUF2345" evidence="2">
    <location>
        <begin position="656"/>
        <end position="793"/>
    </location>
</feature>
<dbReference type="SUPFAM" id="SSF69255">
    <property type="entry name" value="gp5 N-terminal domain-like"/>
    <property type="match status" value="1"/>
</dbReference>
<sequence length="889" mass="96951">MTGLTGRLVYVSAHRDLSPSRFLGLPVGIEMYAVDTGRYRTVNGIVAEVRIGASDGELTCYEFTIVDAVTLLRGKFNSRIFKRQRLPDIFHTLFSGYSRTPAFSRAVDLDLSMLAKDHYPERAFVRQADEPDGKFIERLARRDGITYFARAGDSKGKCDRDGPTPMHTIAVFDDPMRLPRTRAGTLRYRRSTGTDTTEGIVSITWTQAITSGESTIQSPDYKTARVDGTTHTSDVDHGEAGNGLAALLADYRIYGPHAGDSPRDLNRLAEARMLSHDYRAQRVDFTGNVVDIGLAEWFDLEGYAPLALKPEKERQFVTIELHRRVWNNLPKSLDERAQQVFAASRTRFAGPIHDPAFASDYGASTGERYEIALSCVRRGVPLTPAYDPRIDLPPTPPILGRVVTSQGMPLSTDEYGRAWVQLLGLNPKDHEDGAGTSGTPADSAPLLVLNAWAGDRYGLSFPLRPGMLVVLDSLGGDPDRLFIKGTLNDVRHMPTAFSRMTQLPGNPYMLGFRSREINGGRGNQVVLSDWPEQINAQVASDEGYSQLNLGHIAHPSDSGRGESRGYGAELRTDAALVARAAQGLMLTTYARTAASGGLLDRDEMHELLDQFDELFGAMGDYAHQHGLQGLDKAGLDRLAQKLKQWSSEPGANDGDMMAFAARGGAGHFTPKTHAVFAGENVDHAAAKHIQMTAGARLHASAREQVEFNAGAGLKATAAHGPMQLEAHDDVIRLAAQKAVDLQSMTDIIRLSANKAIELQCSGAVIRIADGNIEIHAPGGIAYKGSSHSFDGPASSPAKLTPFKPSHQAQYVLRDQTDGSPLLRHPYSLKTPDGRTLQGVTNERGETTPVFTQDSQDVPLQAIEAKPTQTEPWQFAGLDRTVITKDYIDS</sequence>
<dbReference type="InterPro" id="IPR018769">
    <property type="entry name" value="VgrG2_DUF2345"/>
</dbReference>
<dbReference type="InterPro" id="IPR028244">
    <property type="entry name" value="T6SS_Rhs_Vgr_dom"/>
</dbReference>
<dbReference type="Pfam" id="PF05954">
    <property type="entry name" value="Phage_GPD"/>
    <property type="match status" value="1"/>
</dbReference>
<dbReference type="Proteomes" id="UP000240638">
    <property type="component" value="Unassembled WGS sequence"/>
</dbReference>
<gene>
    <name evidence="4" type="ORF">C9I57_11320</name>
</gene>
<evidence type="ECO:0000259" key="2">
    <source>
        <dbReference type="Pfam" id="PF10106"/>
    </source>
</evidence>
<feature type="region of interest" description="Disordered" evidence="1">
    <location>
        <begin position="219"/>
        <end position="238"/>
    </location>
</feature>